<reference evidence="6" key="1">
    <citation type="submission" date="2007-04" db="EMBL/GenBank/DDBJ databases">
        <authorList>
            <consortium name="The Broad Institute Genome Sequencing Platform"/>
            <person name="Birren B."/>
            <person name="Lander E."/>
            <person name="Galagan J."/>
            <person name="Nusbaum C."/>
            <person name="Devon K."/>
            <person name="Ma L.-J."/>
            <person name="Jaffe D."/>
            <person name="Butler J."/>
            <person name="Alvarez P."/>
            <person name="Gnerre S."/>
            <person name="Grabherr M."/>
            <person name="Kleber M."/>
            <person name="Mauceli E."/>
            <person name="Brockman W."/>
            <person name="MacCallum I.A."/>
            <person name="Young S."/>
            <person name="LaButti K."/>
            <person name="DeCaprio D."/>
            <person name="Crawford M."/>
            <person name="Koehrsen M."/>
            <person name="Engels R."/>
            <person name="Montgomery P."/>
            <person name="Pearson M."/>
            <person name="Howarth C."/>
            <person name="Larson L."/>
            <person name="White J."/>
            <person name="O'Leary S."/>
            <person name="Kodira C."/>
            <person name="Zeng Q."/>
            <person name="Yandava C."/>
            <person name="Alvarado L."/>
            <person name="Kistler C."/>
            <person name="Shim W.-B."/>
            <person name="Kang S."/>
            <person name="Woloshuk C."/>
        </authorList>
    </citation>
    <scope>NUCLEOTIDE SEQUENCE</scope>
    <source>
        <strain evidence="6">4287</strain>
    </source>
</reference>
<accession>A0A0J9VWG1</accession>
<evidence type="ECO:0000256" key="3">
    <source>
        <dbReference type="ARBA" id="ARBA00022989"/>
    </source>
</evidence>
<name>A0A0J9VWG1_FUSO4</name>
<evidence type="ECO:0000313" key="6">
    <source>
        <dbReference type="EMBL" id="KNB15071.1"/>
    </source>
</evidence>
<evidence type="ECO:0000256" key="1">
    <source>
        <dbReference type="ARBA" id="ARBA00004141"/>
    </source>
</evidence>
<feature type="transmembrane region" description="Helical" evidence="5">
    <location>
        <begin position="51"/>
        <end position="72"/>
    </location>
</feature>
<keyword evidence="4 5" id="KW-0472">Membrane</keyword>
<proteinExistence type="predicted"/>
<comment type="subcellular location">
    <subcellularLocation>
        <location evidence="1">Membrane</location>
        <topology evidence="1">Multi-pass membrane protein</topology>
    </subcellularLocation>
</comment>
<reference evidence="6" key="2">
    <citation type="journal article" date="2010" name="Nature">
        <title>Comparative genomics reveals mobile pathogenicity chromosomes in Fusarium.</title>
        <authorList>
            <person name="Ma L.J."/>
            <person name="van der Does H.C."/>
            <person name="Borkovich K.A."/>
            <person name="Coleman J.J."/>
            <person name="Daboussi M.J."/>
            <person name="Di Pietro A."/>
            <person name="Dufresne M."/>
            <person name="Freitag M."/>
            <person name="Grabherr M."/>
            <person name="Henrissat B."/>
            <person name="Houterman P.M."/>
            <person name="Kang S."/>
            <person name="Shim W.B."/>
            <person name="Woloshuk C."/>
            <person name="Xie X."/>
            <person name="Xu J.R."/>
            <person name="Antoniw J."/>
            <person name="Baker S.E."/>
            <person name="Bluhm B.H."/>
            <person name="Breakspear A."/>
            <person name="Brown D.W."/>
            <person name="Butchko R.A."/>
            <person name="Chapman S."/>
            <person name="Coulson R."/>
            <person name="Coutinho P.M."/>
            <person name="Danchin E.G."/>
            <person name="Diener A."/>
            <person name="Gale L.R."/>
            <person name="Gardiner D.M."/>
            <person name="Goff S."/>
            <person name="Hammond-Kosack K.E."/>
            <person name="Hilburn K."/>
            <person name="Hua-Van A."/>
            <person name="Jonkers W."/>
            <person name="Kazan K."/>
            <person name="Kodira C.D."/>
            <person name="Koehrsen M."/>
            <person name="Kumar L."/>
            <person name="Lee Y.H."/>
            <person name="Li L."/>
            <person name="Manners J.M."/>
            <person name="Miranda-Saavedra D."/>
            <person name="Mukherjee M."/>
            <person name="Park G."/>
            <person name="Park J."/>
            <person name="Park S.Y."/>
            <person name="Proctor R.H."/>
            <person name="Regev A."/>
            <person name="Ruiz-Roldan M.C."/>
            <person name="Sain D."/>
            <person name="Sakthikumar S."/>
            <person name="Sykes S."/>
            <person name="Schwartz D.C."/>
            <person name="Turgeon B.G."/>
            <person name="Wapinski I."/>
            <person name="Yoder O."/>
            <person name="Young S."/>
            <person name="Zeng Q."/>
            <person name="Zhou S."/>
            <person name="Galagan J."/>
            <person name="Cuomo C.A."/>
            <person name="Kistler H.C."/>
            <person name="Rep M."/>
        </authorList>
    </citation>
    <scope>NUCLEOTIDE SEQUENCE [LARGE SCALE GENOMIC DNA]</scope>
    <source>
        <strain evidence="6">4287</strain>
    </source>
</reference>
<dbReference type="PANTHER" id="PTHR23507:SF1">
    <property type="entry name" value="FI18259P1-RELATED"/>
    <property type="match status" value="1"/>
</dbReference>
<dbReference type="Proteomes" id="UP000009097">
    <property type="component" value="Unassembled WGS sequence"/>
</dbReference>
<dbReference type="RefSeq" id="XP_018253116.1">
    <property type="nucleotide sequence ID" value="XM_018401560.1"/>
</dbReference>
<dbReference type="VEuPathDB" id="FungiDB:FOXG_21252"/>
<dbReference type="KEGG" id="fox:FOXG_21252"/>
<protein>
    <submittedName>
        <fullName evidence="6">Uncharacterized protein</fullName>
    </submittedName>
</protein>
<dbReference type="AlphaFoldDB" id="A0A0J9VWG1"/>
<evidence type="ECO:0000256" key="4">
    <source>
        <dbReference type="ARBA" id="ARBA00023136"/>
    </source>
</evidence>
<dbReference type="EMBL" id="DS231715">
    <property type="protein sequence ID" value="KNB15071.1"/>
    <property type="molecule type" value="Genomic_DNA"/>
</dbReference>
<dbReference type="GO" id="GO:0016020">
    <property type="term" value="C:membrane"/>
    <property type="evidence" value="ECO:0007669"/>
    <property type="project" value="UniProtKB-SubCell"/>
</dbReference>
<evidence type="ECO:0000256" key="2">
    <source>
        <dbReference type="ARBA" id="ARBA00022692"/>
    </source>
</evidence>
<evidence type="ECO:0000256" key="5">
    <source>
        <dbReference type="SAM" id="Phobius"/>
    </source>
</evidence>
<gene>
    <name evidence="6" type="ORF">FOXG_21252</name>
</gene>
<organism evidence="6 7">
    <name type="scientific">Fusarium oxysporum f. sp. lycopersici (strain 4287 / CBS 123668 / FGSC 9935 / NRRL 34936)</name>
    <name type="common">Fusarium vascular wilt of tomato</name>
    <dbReference type="NCBI Taxonomy" id="426428"/>
    <lineage>
        <taxon>Eukaryota</taxon>
        <taxon>Fungi</taxon>
        <taxon>Dikarya</taxon>
        <taxon>Ascomycota</taxon>
        <taxon>Pezizomycotina</taxon>
        <taxon>Sordariomycetes</taxon>
        <taxon>Hypocreomycetidae</taxon>
        <taxon>Hypocreales</taxon>
        <taxon>Nectriaceae</taxon>
        <taxon>Fusarium</taxon>
        <taxon>Fusarium oxysporum species complex</taxon>
    </lineage>
</organism>
<keyword evidence="3 5" id="KW-1133">Transmembrane helix</keyword>
<sequence length="212" mass="23450">MLADGLQAAGLLQIYESAICDDYYKTNYLEVSKLCTVPYGLLAERTGRRRVLILSGTAIFASLAWVMAMCYWRFAPIRWVLFSGVFLFIGGGDAVASSVVHAMVTDVTDRAERFFGPAISAPLMEKGHSWTVLVLAEIIIFSVTFILPLFIPETLHLRNKNLGSASPPTIQPSTDSLSQQPEWSAFASRMRHVPRRVSNILAPLVSILTSNR</sequence>
<dbReference type="SUPFAM" id="SSF103473">
    <property type="entry name" value="MFS general substrate transporter"/>
    <property type="match status" value="1"/>
</dbReference>
<dbReference type="GeneID" id="28961958"/>
<feature type="transmembrane region" description="Helical" evidence="5">
    <location>
        <begin position="130"/>
        <end position="151"/>
    </location>
</feature>
<dbReference type="PANTHER" id="PTHR23507">
    <property type="entry name" value="ZGC:174356"/>
    <property type="match status" value="1"/>
</dbReference>
<dbReference type="GO" id="GO:0022857">
    <property type="term" value="F:transmembrane transporter activity"/>
    <property type="evidence" value="ECO:0007669"/>
    <property type="project" value="TreeGrafter"/>
</dbReference>
<feature type="transmembrane region" description="Helical" evidence="5">
    <location>
        <begin position="79"/>
        <end position="104"/>
    </location>
</feature>
<keyword evidence="2 5" id="KW-0812">Transmembrane</keyword>
<evidence type="ECO:0000313" key="7">
    <source>
        <dbReference type="Proteomes" id="UP000009097"/>
    </source>
</evidence>
<dbReference type="Gene3D" id="1.20.1250.20">
    <property type="entry name" value="MFS general substrate transporter like domains"/>
    <property type="match status" value="1"/>
</dbReference>
<dbReference type="InterPro" id="IPR036259">
    <property type="entry name" value="MFS_trans_sf"/>
</dbReference>